<accession>A0AAE4GCR5</accession>
<evidence type="ECO:0000313" key="2">
    <source>
        <dbReference type="EMBL" id="MDT0339643.1"/>
    </source>
</evidence>
<organism evidence="2">
    <name type="scientific">Herbaspirillum huttiense subsp. nephrolepidis</name>
    <dbReference type="NCBI Taxonomy" id="3075126"/>
    <lineage>
        <taxon>Bacteria</taxon>
        <taxon>Pseudomonadati</taxon>
        <taxon>Pseudomonadota</taxon>
        <taxon>Betaproteobacteria</taxon>
        <taxon>Burkholderiales</taxon>
        <taxon>Oxalobacteraceae</taxon>
        <taxon>Herbaspirillum</taxon>
    </lineage>
</organism>
<feature type="transmembrane region" description="Helical" evidence="1">
    <location>
        <begin position="6"/>
        <end position="23"/>
    </location>
</feature>
<keyword evidence="1" id="KW-0472">Membrane</keyword>
<dbReference type="EMBL" id="JAVRAA010000014">
    <property type="protein sequence ID" value="MDT0339643.1"/>
    <property type="molecule type" value="Genomic_DNA"/>
</dbReference>
<proteinExistence type="predicted"/>
<evidence type="ECO:0000256" key="1">
    <source>
        <dbReference type="SAM" id="Phobius"/>
    </source>
</evidence>
<dbReference type="AlphaFoldDB" id="A0AAE4GCR5"/>
<gene>
    <name evidence="2" type="ORF">RJN63_22610</name>
</gene>
<sequence>MDFHSMANWAAAATLLLVGIWLARRWRRRFVIDAGLSWTSAVLPGNKIYLYNLSAEQIVVKQWCLYLVGARIGSLQRHRLAGASWSRDGLRIEPYGMHVLYFAEGTMLPANADWPLQSRLIIKLKICGGWTRWRPLYPAGTNGRS</sequence>
<name>A0AAE4GCR5_9BURK</name>
<keyword evidence="1" id="KW-1133">Transmembrane helix</keyword>
<dbReference type="RefSeq" id="WP_310837356.1">
    <property type="nucleotide sequence ID" value="NZ_JAVLSM010000006.1"/>
</dbReference>
<reference evidence="2" key="1">
    <citation type="submission" date="2023-02" db="EMBL/GenBank/DDBJ databases">
        <title>Description of Herbaspirillum huttiense subsp. nephrolepsisexaltata and Herbaspirillum huttiense subsp. lycopersicon.</title>
        <authorList>
            <person name="Poudel M."/>
            <person name="Sharma A."/>
            <person name="Goss E."/>
            <person name="Tapia J.H."/>
            <person name="Harmon C.M."/>
            <person name="Jones J.B."/>
        </authorList>
    </citation>
    <scope>NUCLEOTIDE SEQUENCE</scope>
    <source>
        <strain evidence="2">NC40101</strain>
    </source>
</reference>
<keyword evidence="1" id="KW-0812">Transmembrane</keyword>
<protein>
    <submittedName>
        <fullName evidence="2">Uncharacterized protein</fullName>
    </submittedName>
</protein>
<comment type="caution">
    <text evidence="2">The sequence shown here is derived from an EMBL/GenBank/DDBJ whole genome shotgun (WGS) entry which is preliminary data.</text>
</comment>